<dbReference type="AlphaFoldDB" id="A0A3E4U0P9"/>
<proteinExistence type="predicted"/>
<accession>A0A3E4U0P9</accession>
<dbReference type="EMBL" id="QSSQ01000032">
    <property type="protein sequence ID" value="RGL99146.1"/>
    <property type="molecule type" value="Genomic_DNA"/>
</dbReference>
<name>A0A3E4U0P9_9FIRM</name>
<dbReference type="RefSeq" id="WP_117623753.1">
    <property type="nucleotide sequence ID" value="NZ_QRQF01000033.1"/>
</dbReference>
<evidence type="ECO:0000313" key="1">
    <source>
        <dbReference type="EMBL" id="RGL99146.1"/>
    </source>
</evidence>
<protein>
    <submittedName>
        <fullName evidence="1">Uncharacterized protein</fullName>
    </submittedName>
</protein>
<reference evidence="1 2" key="1">
    <citation type="submission" date="2018-08" db="EMBL/GenBank/DDBJ databases">
        <title>A genome reference for cultivated species of the human gut microbiota.</title>
        <authorList>
            <person name="Zou Y."/>
            <person name="Xue W."/>
            <person name="Luo G."/>
        </authorList>
    </citation>
    <scope>NUCLEOTIDE SEQUENCE [LARGE SCALE GENOMIC DNA]</scope>
    <source>
        <strain evidence="1 2">TF05-11AC</strain>
    </source>
</reference>
<evidence type="ECO:0000313" key="2">
    <source>
        <dbReference type="Proteomes" id="UP000261257"/>
    </source>
</evidence>
<comment type="caution">
    <text evidence="1">The sequence shown here is derived from an EMBL/GenBank/DDBJ whole genome shotgun (WGS) entry which is preliminary data.</text>
</comment>
<gene>
    <name evidence="1" type="ORF">DXC39_23810</name>
</gene>
<organism evidence="1 2">
    <name type="scientific">Hungatella hathewayi</name>
    <dbReference type="NCBI Taxonomy" id="154046"/>
    <lineage>
        <taxon>Bacteria</taxon>
        <taxon>Bacillati</taxon>
        <taxon>Bacillota</taxon>
        <taxon>Clostridia</taxon>
        <taxon>Lachnospirales</taxon>
        <taxon>Lachnospiraceae</taxon>
        <taxon>Hungatella</taxon>
    </lineage>
</organism>
<dbReference type="Proteomes" id="UP000261257">
    <property type="component" value="Unassembled WGS sequence"/>
</dbReference>
<sequence>MKRVKINGRVAEDGSLILPPGVLESLDAQPGSLVCMEYVPLHPVREVNGYETVLEKEMCDAKVVADEEPAELVIPHALLEEAKIPLDAGLAVQVVPGAILIGDEDPMAAVHAPLLEILSLLGISEDEVYEAIEEGGYYDE</sequence>